<keyword evidence="1" id="KW-1185">Reference proteome</keyword>
<protein>
    <submittedName>
        <fullName evidence="2">Uncharacterized protein LOC108619294</fullName>
    </submittedName>
</protein>
<gene>
    <name evidence="2" type="primary">LOC108619294</name>
</gene>
<reference evidence="1" key="1">
    <citation type="journal article" date="1997" name="Nucleic Acids Res.">
        <title>tRNAscan-SE: a program for improved detection of transfer RNA genes in genomic sequence.</title>
        <authorList>
            <person name="Lowe T.M."/>
            <person name="Eddy S.R."/>
        </authorList>
    </citation>
    <scope>NUCLEOTIDE SEQUENCE [LARGE SCALE GENOMIC DNA]</scope>
</reference>
<organism evidence="1 2">
    <name type="scientific">Drosophila arizonae</name>
    <name type="common">Fruit fly</name>
    <dbReference type="NCBI Taxonomy" id="7263"/>
    <lineage>
        <taxon>Eukaryota</taxon>
        <taxon>Metazoa</taxon>
        <taxon>Ecdysozoa</taxon>
        <taxon>Arthropoda</taxon>
        <taxon>Hexapoda</taxon>
        <taxon>Insecta</taxon>
        <taxon>Pterygota</taxon>
        <taxon>Neoptera</taxon>
        <taxon>Endopterygota</taxon>
        <taxon>Diptera</taxon>
        <taxon>Brachycera</taxon>
        <taxon>Muscomorpha</taxon>
        <taxon>Ephydroidea</taxon>
        <taxon>Drosophilidae</taxon>
        <taxon>Drosophila</taxon>
    </lineage>
</organism>
<evidence type="ECO:0000313" key="2">
    <source>
        <dbReference type="RefSeq" id="XP_017871300.1"/>
    </source>
</evidence>
<reference evidence="1" key="2">
    <citation type="journal article" date="2016" name="G3 (Bethesda)">
        <title>Genome Evolution in Three Species of Cactophilic Drosophila.</title>
        <authorList>
            <person name="Sanchez-Flores A."/>
            <person name="Penazola F."/>
            <person name="Carpinteyro-Ponce J."/>
            <person name="Nazario-Yepiz N."/>
            <person name="Abreu-Goodger C."/>
            <person name="Machado C.A."/>
            <person name="Markow T.A."/>
        </authorList>
    </citation>
    <scope>NUCLEOTIDE SEQUENCE [LARGE SCALE GENOMIC DNA]</scope>
</reference>
<accession>A0ABM1PVR4</accession>
<evidence type="ECO:0000313" key="1">
    <source>
        <dbReference type="Proteomes" id="UP000694904"/>
    </source>
</evidence>
<name>A0ABM1PVR4_DROAR</name>
<sequence length="129" mass="14358">MTFRDFPIKSLARFIMMGEGKGTAGKCSCCSMNGANFWAINSKTRNFPLQTKLTFNWRMTICVLGLPECRSVSWLPARDCCLRTCGGFSANPRGLAGLAVRRRYRISLSNGALLNLNESRARRFPANSP</sequence>
<dbReference type="Proteomes" id="UP000694904">
    <property type="component" value="Chromosome 2"/>
</dbReference>
<reference evidence="2" key="3">
    <citation type="submission" date="2025-08" db="UniProtKB">
        <authorList>
            <consortium name="RefSeq"/>
        </authorList>
    </citation>
    <scope>IDENTIFICATION</scope>
    <source>
        <tissue evidence="2">Whole organism</tissue>
    </source>
</reference>
<dbReference type="GeneID" id="108619294"/>
<proteinExistence type="predicted"/>
<dbReference type="RefSeq" id="XP_017871300.1">
    <property type="nucleotide sequence ID" value="XM_018015811.1"/>
</dbReference>